<feature type="domain" description="Conserved Oligomeric Golgi complex subunit 6 C-terminal" evidence="1">
    <location>
        <begin position="196"/>
        <end position="381"/>
    </location>
</feature>
<accession>A0A1Z5JWL9</accession>
<dbReference type="AlphaFoldDB" id="A0A1Z5JWL9"/>
<feature type="domain" description="Conserved Oligomeric Golgi complex subunit 6 C-terminal" evidence="1">
    <location>
        <begin position="415"/>
        <end position="709"/>
    </location>
</feature>
<proteinExistence type="predicted"/>
<keyword evidence="3" id="KW-1185">Reference proteome</keyword>
<dbReference type="PANTHER" id="PTHR21506">
    <property type="entry name" value="COMPONENT OF OLIGOMERIC GOLGI COMPLEX 6"/>
    <property type="match status" value="1"/>
</dbReference>
<dbReference type="OrthoDB" id="272987at2759"/>
<sequence>MSSAENPQQSMLTEKVNRALQVRSDTPAMKAALEALAALSVADTMDARSVRVAIEQDALQQALVLQTELQRMVANVTELRKDISNVSMIAQSVKEILAESNSRQRFDAEGSDEAAVAAQLADAFHQRRLAQKRLEAVSSFLERFDLSAADARLLDHYNFEDYNASQVNGLAFLSALERVRNIRNELSESLDTSSASALRMMENLAQKQERAYERLYSWFQSIANNAEDNEDVWQQDFVKRAFYTVRHVPAFYEHALEILAHSRRSYVTKRFLVALTAGPAPLEMKAHDPVVYVGEMLAFVFTTFSVEGDVAKGLLMFQPSNEDPDADVSERSLEEMKLEETSTTVKEEMVQVSMTLAELWSTSLSGLTRPLKSRILQVVTNLARRPDEIDENESDDGFGDEFEEEGAVFRTRIGHLYEISGLLLFYIQAIQKNFRKSIGSGEESRKNPLLDTLMECLQETTQAYEATTRAYGAMFNQLGASTGESEGAQAQAMINQLMKVRVNSPGFEAVIEDASEAKAILSLDWASIALISAALQSDKSSIDDVLALSDIVRSATSAGLSEAAAHELLQSIQRKESDLLEELVQDETQKVLHLCGLKDAADSYRRWEHQSQSSSSIASPMASFPGLSSDDMERAVRDFYSSLYSPPLPSLETTVKDPLLRKRARSQIAKEVASVYSKLYQAYHENATVEGGYDDLSFWQHKPEQVNTLFSA</sequence>
<dbReference type="GO" id="GO:0006891">
    <property type="term" value="P:intra-Golgi vesicle-mediated transport"/>
    <property type="evidence" value="ECO:0007669"/>
    <property type="project" value="InterPro"/>
</dbReference>
<comment type="caution">
    <text evidence="2">The sequence shown here is derived from an EMBL/GenBank/DDBJ whole genome shotgun (WGS) entry which is preliminary data.</text>
</comment>
<dbReference type="Proteomes" id="UP000198406">
    <property type="component" value="Unassembled WGS sequence"/>
</dbReference>
<dbReference type="EMBL" id="BDSP01000125">
    <property type="protein sequence ID" value="GAX18218.1"/>
    <property type="molecule type" value="Genomic_DNA"/>
</dbReference>
<reference evidence="2 3" key="1">
    <citation type="journal article" date="2015" name="Plant Cell">
        <title>Oil accumulation by the oleaginous diatom Fistulifera solaris as revealed by the genome and transcriptome.</title>
        <authorList>
            <person name="Tanaka T."/>
            <person name="Maeda Y."/>
            <person name="Veluchamy A."/>
            <person name="Tanaka M."/>
            <person name="Abida H."/>
            <person name="Marechal E."/>
            <person name="Bowler C."/>
            <person name="Muto M."/>
            <person name="Sunaga Y."/>
            <person name="Tanaka M."/>
            <person name="Yoshino T."/>
            <person name="Taniguchi T."/>
            <person name="Fukuda Y."/>
            <person name="Nemoto M."/>
            <person name="Matsumoto M."/>
            <person name="Wong P.S."/>
            <person name="Aburatani S."/>
            <person name="Fujibuchi W."/>
        </authorList>
    </citation>
    <scope>NUCLEOTIDE SEQUENCE [LARGE SCALE GENOMIC DNA]</scope>
    <source>
        <strain evidence="2 3">JPCC DA0580</strain>
    </source>
</reference>
<gene>
    <name evidence="2" type="ORF">FisN_31Hh030</name>
</gene>
<dbReference type="InterPro" id="IPR048369">
    <property type="entry name" value="COG6_C"/>
</dbReference>
<evidence type="ECO:0000313" key="3">
    <source>
        <dbReference type="Proteomes" id="UP000198406"/>
    </source>
</evidence>
<evidence type="ECO:0000259" key="1">
    <source>
        <dbReference type="Pfam" id="PF20653"/>
    </source>
</evidence>
<dbReference type="InterPro" id="IPR010490">
    <property type="entry name" value="COG6"/>
</dbReference>
<dbReference type="GO" id="GO:0017119">
    <property type="term" value="C:Golgi transport complex"/>
    <property type="evidence" value="ECO:0007669"/>
    <property type="project" value="InterPro"/>
</dbReference>
<dbReference type="PANTHER" id="PTHR21506:SF0">
    <property type="entry name" value="CONSERVED OLIGOMERIC GOLGI COMPLEX SUBUNIT 6"/>
    <property type="match status" value="1"/>
</dbReference>
<organism evidence="2 3">
    <name type="scientific">Fistulifera solaris</name>
    <name type="common">Oleaginous diatom</name>
    <dbReference type="NCBI Taxonomy" id="1519565"/>
    <lineage>
        <taxon>Eukaryota</taxon>
        <taxon>Sar</taxon>
        <taxon>Stramenopiles</taxon>
        <taxon>Ochrophyta</taxon>
        <taxon>Bacillariophyta</taxon>
        <taxon>Bacillariophyceae</taxon>
        <taxon>Bacillariophycidae</taxon>
        <taxon>Naviculales</taxon>
        <taxon>Naviculaceae</taxon>
        <taxon>Fistulifera</taxon>
    </lineage>
</organism>
<dbReference type="Pfam" id="PF20653">
    <property type="entry name" value="COG6_C"/>
    <property type="match status" value="2"/>
</dbReference>
<dbReference type="InParanoid" id="A0A1Z5JWL9"/>
<dbReference type="SMART" id="SM01087">
    <property type="entry name" value="COG6"/>
    <property type="match status" value="1"/>
</dbReference>
<protein>
    <recommendedName>
        <fullName evidence="1">Conserved Oligomeric Golgi complex subunit 6 C-terminal domain-containing protein</fullName>
    </recommendedName>
</protein>
<name>A0A1Z5JWL9_FISSO</name>
<evidence type="ECO:0000313" key="2">
    <source>
        <dbReference type="EMBL" id="GAX18218.1"/>
    </source>
</evidence>